<evidence type="ECO:0000313" key="2">
    <source>
        <dbReference type="Proteomes" id="UP000790377"/>
    </source>
</evidence>
<gene>
    <name evidence="1" type="ORF">BJ138DRAFT_1126362</name>
</gene>
<dbReference type="EMBL" id="MU267692">
    <property type="protein sequence ID" value="KAH7911009.1"/>
    <property type="molecule type" value="Genomic_DNA"/>
</dbReference>
<protein>
    <submittedName>
        <fullName evidence="1">Uncharacterized protein</fullName>
    </submittedName>
</protein>
<proteinExistence type="predicted"/>
<dbReference type="Proteomes" id="UP000790377">
    <property type="component" value="Unassembled WGS sequence"/>
</dbReference>
<keyword evidence="2" id="KW-1185">Reference proteome</keyword>
<evidence type="ECO:0000313" key="1">
    <source>
        <dbReference type="EMBL" id="KAH7911009.1"/>
    </source>
</evidence>
<reference evidence="1" key="1">
    <citation type="journal article" date="2021" name="New Phytol.">
        <title>Evolutionary innovations through gain and loss of genes in the ectomycorrhizal Boletales.</title>
        <authorList>
            <person name="Wu G."/>
            <person name="Miyauchi S."/>
            <person name="Morin E."/>
            <person name="Kuo A."/>
            <person name="Drula E."/>
            <person name="Varga T."/>
            <person name="Kohler A."/>
            <person name="Feng B."/>
            <person name="Cao Y."/>
            <person name="Lipzen A."/>
            <person name="Daum C."/>
            <person name="Hundley H."/>
            <person name="Pangilinan J."/>
            <person name="Johnson J."/>
            <person name="Barry K."/>
            <person name="LaButti K."/>
            <person name="Ng V."/>
            <person name="Ahrendt S."/>
            <person name="Min B."/>
            <person name="Choi I.G."/>
            <person name="Park H."/>
            <person name="Plett J.M."/>
            <person name="Magnuson J."/>
            <person name="Spatafora J.W."/>
            <person name="Nagy L.G."/>
            <person name="Henrissat B."/>
            <person name="Grigoriev I.V."/>
            <person name="Yang Z.L."/>
            <person name="Xu J."/>
            <person name="Martin F.M."/>
        </authorList>
    </citation>
    <scope>NUCLEOTIDE SEQUENCE</scope>
    <source>
        <strain evidence="1">ATCC 28755</strain>
    </source>
</reference>
<comment type="caution">
    <text evidence="1">The sequence shown here is derived from an EMBL/GenBank/DDBJ whole genome shotgun (WGS) entry which is preliminary data.</text>
</comment>
<organism evidence="1 2">
    <name type="scientific">Hygrophoropsis aurantiaca</name>
    <dbReference type="NCBI Taxonomy" id="72124"/>
    <lineage>
        <taxon>Eukaryota</taxon>
        <taxon>Fungi</taxon>
        <taxon>Dikarya</taxon>
        <taxon>Basidiomycota</taxon>
        <taxon>Agaricomycotina</taxon>
        <taxon>Agaricomycetes</taxon>
        <taxon>Agaricomycetidae</taxon>
        <taxon>Boletales</taxon>
        <taxon>Coniophorineae</taxon>
        <taxon>Hygrophoropsidaceae</taxon>
        <taxon>Hygrophoropsis</taxon>
    </lineage>
</organism>
<name>A0ACB8ACN2_9AGAM</name>
<accession>A0ACB8ACN2</accession>
<sequence>MAQKEPILTLIQAPPSNPRSPSQSLVSIASPRSQLVQPVYGHHLTQRQDSNLGRTFYQTTSQEPAIVASSVSPPPHRSTSPNEIICASGSSTSPQHTLDLPSWTSLSVQSESEEEDEIVDGLVLGEDHMVTLTAPSSKPRQMRTIITPATSTATTTPLAASSSASRTVRNGKLIFDGVVISSRPPISAAPISVKNTISETRVAPTSDLGGKPQNALTAALQQAFSQNKRPLSPSPRKTDTVSVGRKPRGHGETAPIDAGRYPPPKRRKTQHQLEHVPSESWSSSADQTPVPDELLAEAKRPRRVNPSGLKESVIAYDAHRAVVDAALETRVATVTWSEGDNHNDRWHGWSATRREYPIEGLTMQFNRTARVDDVNSTHAQVDTAEGETAAQPVLPGRLARLHARHAGGYTAPRKSTAESFQDRYETFFGTIPLPDDVSFKLSDPILLVETSSNQDESEVVIPRIRRSPSGTPESTDSAGAEVSTAATSEPPEPESHSLDEEKVVEWTAALQKLVKGKTMINEEGLDNLSIVLGEIESVQSGIDKDTLVATGLDETLKQLSVLSEIPYGDVYRLRERALRISGGWSSL</sequence>